<dbReference type="InterPro" id="IPR057744">
    <property type="entry name" value="OTAase-like"/>
</dbReference>
<dbReference type="InterPro" id="IPR006680">
    <property type="entry name" value="Amidohydro-rel"/>
</dbReference>
<organism evidence="2 3">
    <name type="scientific">Bhargavaea beijingensis</name>
    <dbReference type="NCBI Taxonomy" id="426756"/>
    <lineage>
        <taxon>Bacteria</taxon>
        <taxon>Bacillati</taxon>
        <taxon>Bacillota</taxon>
        <taxon>Bacilli</taxon>
        <taxon>Bacillales</taxon>
        <taxon>Caryophanaceae</taxon>
        <taxon>Bhargavaea</taxon>
    </lineage>
</organism>
<dbReference type="Gene3D" id="2.30.40.10">
    <property type="entry name" value="Urease, subunit C, domain 1"/>
    <property type="match status" value="1"/>
</dbReference>
<dbReference type="Pfam" id="PF01979">
    <property type="entry name" value="Amidohydro_1"/>
    <property type="match status" value="1"/>
</dbReference>
<proteinExistence type="predicted"/>
<evidence type="ECO:0000313" key="3">
    <source>
        <dbReference type="Proteomes" id="UP000198823"/>
    </source>
</evidence>
<dbReference type="SUPFAM" id="SSF51338">
    <property type="entry name" value="Composite domain of metallo-dependent hydrolases"/>
    <property type="match status" value="1"/>
</dbReference>
<evidence type="ECO:0000313" key="2">
    <source>
        <dbReference type="EMBL" id="SDE89986.1"/>
    </source>
</evidence>
<reference evidence="2 3" key="1">
    <citation type="submission" date="2016-10" db="EMBL/GenBank/DDBJ databases">
        <authorList>
            <person name="de Groot N.N."/>
        </authorList>
    </citation>
    <scope>NUCLEOTIDE SEQUENCE [LARGE SCALE GENOMIC DNA]</scope>
    <source>
        <strain evidence="2 3">CGMCC 1.6762</strain>
    </source>
</reference>
<dbReference type="RefSeq" id="WP_092098805.1">
    <property type="nucleotide sequence ID" value="NZ_FNAR01000028.1"/>
</dbReference>
<feature type="domain" description="Amidohydrolase-related" evidence="1">
    <location>
        <begin position="52"/>
        <end position="388"/>
    </location>
</feature>
<dbReference type="GO" id="GO:0016810">
    <property type="term" value="F:hydrolase activity, acting on carbon-nitrogen (but not peptide) bonds"/>
    <property type="evidence" value="ECO:0007669"/>
    <property type="project" value="InterPro"/>
</dbReference>
<dbReference type="PANTHER" id="PTHR43135:SF3">
    <property type="entry name" value="ALPHA-D-RIBOSE 1-METHYLPHOSPHONATE 5-TRIPHOSPHATE DIPHOSPHATASE"/>
    <property type="match status" value="1"/>
</dbReference>
<gene>
    <name evidence="2" type="ORF">SAMN04488126_12815</name>
</gene>
<dbReference type="Gene3D" id="3.20.20.140">
    <property type="entry name" value="Metal-dependent hydrolases"/>
    <property type="match status" value="1"/>
</dbReference>
<accession>A0A1G7GPF4</accession>
<dbReference type="Proteomes" id="UP000198823">
    <property type="component" value="Unassembled WGS sequence"/>
</dbReference>
<dbReference type="InterPro" id="IPR051781">
    <property type="entry name" value="Metallo-dep_Hydrolase"/>
</dbReference>
<dbReference type="InterPro" id="IPR011059">
    <property type="entry name" value="Metal-dep_hydrolase_composite"/>
</dbReference>
<dbReference type="CDD" id="cd01299">
    <property type="entry name" value="Met_dep_hydrolase_A"/>
    <property type="match status" value="1"/>
</dbReference>
<dbReference type="SUPFAM" id="SSF51556">
    <property type="entry name" value="Metallo-dependent hydrolases"/>
    <property type="match status" value="1"/>
</dbReference>
<dbReference type="EMBL" id="FNAR01000028">
    <property type="protein sequence ID" value="SDE89986.1"/>
    <property type="molecule type" value="Genomic_DNA"/>
</dbReference>
<evidence type="ECO:0000259" key="1">
    <source>
        <dbReference type="Pfam" id="PF01979"/>
    </source>
</evidence>
<dbReference type="AlphaFoldDB" id="A0A1G7GPF4"/>
<name>A0A1G7GPF4_9BACL</name>
<dbReference type="OrthoDB" id="9797498at2"/>
<sequence length="402" mass="42476">MVLKLQNVTLYTGNGEKKVNTSIAIEGKTILAAGEEADRLQAGTVIDGTGKTVIPGLFDMHLHLGMDGVGDPFAQVAGDTPALSAYRHHVNAQKQLKSGVTSVRNLGSKWHIDLDYRNSIESGLIQGPSVYGSGQAIVMTGGHGYPFSTEADGEDGVRKAARETLKAGADVIKLMATGGVMTPGVDPGSPQLSENEMRAAVEEALHAGKTTAAHAQGTAGIRNAVRAGITTIEHGIFLDDETIELMIEHGTVLVPTLAAPYYIVQHAESGGIPAHAVKKAVDCFHDHRESFRKALSAGVKIAAGTDAGTPFNVHGDFAKELELMHDYGMNVKDIIVAATFQAAKALNVDQTVGTLEKGKAADFVILDEDPETDIRAFRQIHSVYKGGECVHESSNQLEPAVG</sequence>
<dbReference type="STRING" id="426756.SAMN04488126_12815"/>
<dbReference type="InterPro" id="IPR032466">
    <property type="entry name" value="Metal_Hydrolase"/>
</dbReference>
<dbReference type="PANTHER" id="PTHR43135">
    <property type="entry name" value="ALPHA-D-RIBOSE 1-METHYLPHOSPHONATE 5-TRIPHOSPHATE DIPHOSPHATASE"/>
    <property type="match status" value="1"/>
</dbReference>
<protein>
    <submittedName>
        <fullName evidence="2">Imidazolonepropionase</fullName>
    </submittedName>
</protein>